<dbReference type="InterPro" id="IPR002695">
    <property type="entry name" value="PurH-like"/>
</dbReference>
<evidence type="ECO:0000256" key="6">
    <source>
        <dbReference type="ARBA" id="ARBA00048341"/>
    </source>
</evidence>
<protein>
    <recommendedName>
        <fullName evidence="2">Bifunctional purine biosynthesis protein ATIC</fullName>
    </recommendedName>
    <alternativeName>
        <fullName evidence="3">AICAR transformylase/inosine monophosphate cyclohydrolase</fullName>
    </alternativeName>
</protein>
<dbReference type="GO" id="GO:0003937">
    <property type="term" value="F:IMP cyclohydrolase activity"/>
    <property type="evidence" value="ECO:0007669"/>
    <property type="project" value="UniProtKB-EC"/>
</dbReference>
<evidence type="ECO:0000256" key="1">
    <source>
        <dbReference type="ARBA" id="ARBA00000945"/>
    </source>
</evidence>
<comment type="subunit">
    <text evidence="4">Homodimer. Associates with internalized INSR complexes on Golgi/endosomal membranes. Interacts with INSR; ATIC together with PRKAA2/AMPK2 and HACD3/PTPLAD1 is proposed to be part of a signaling network regulating INSR autophosphorylation and endocytosis.</text>
</comment>
<gene>
    <name evidence="7" type="ORF">CGI_10007448</name>
</gene>
<evidence type="ECO:0000256" key="4">
    <source>
        <dbReference type="ARBA" id="ARBA00046691"/>
    </source>
</evidence>
<proteinExistence type="predicted"/>
<dbReference type="InterPro" id="IPR036914">
    <property type="entry name" value="MGS-like_dom_sf"/>
</dbReference>
<comment type="catalytic activity">
    <reaction evidence="1">
        <text>10-formyldihydrofolate + 5-amino-1-(5-phospho-beta-D-ribosyl)imidazole-4-carboxamide = 5-formamido-1-(5-phospho-D-ribosyl)imidazole-4-carboxamide + 7,8-dihydrofolate</text>
        <dbReference type="Rhea" id="RHEA:59144"/>
        <dbReference type="ChEBI" id="CHEBI:57451"/>
        <dbReference type="ChEBI" id="CHEBI:57452"/>
        <dbReference type="ChEBI" id="CHEBI:58467"/>
        <dbReference type="ChEBI" id="CHEBI:58475"/>
    </reaction>
    <physiologicalReaction direction="left-to-right" evidence="1">
        <dbReference type="Rhea" id="RHEA:59145"/>
    </physiologicalReaction>
</comment>
<evidence type="ECO:0000256" key="5">
    <source>
        <dbReference type="ARBA" id="ARBA00047515"/>
    </source>
</evidence>
<evidence type="ECO:0000256" key="2">
    <source>
        <dbReference type="ARBA" id="ARBA00017905"/>
    </source>
</evidence>
<accession>K1PLW6</accession>
<evidence type="ECO:0000256" key="3">
    <source>
        <dbReference type="ARBA" id="ARBA00032307"/>
    </source>
</evidence>
<dbReference type="HOGENOM" id="CLU_2123433_0_0_1"/>
<comment type="catalytic activity">
    <reaction evidence="6">
        <text>IMP + H2O = 5-formamido-1-(5-phospho-D-ribosyl)imidazole-4-carboxamide</text>
        <dbReference type="Rhea" id="RHEA:18445"/>
        <dbReference type="ChEBI" id="CHEBI:15377"/>
        <dbReference type="ChEBI" id="CHEBI:58053"/>
        <dbReference type="ChEBI" id="CHEBI:58467"/>
        <dbReference type="EC" id="3.5.4.10"/>
    </reaction>
    <physiologicalReaction direction="right-to-left" evidence="6">
        <dbReference type="Rhea" id="RHEA:18447"/>
    </physiologicalReaction>
</comment>
<comment type="catalytic activity">
    <reaction evidence="5">
        <text>(6R)-10-formyltetrahydrofolate + 5-amino-1-(5-phospho-beta-D-ribosyl)imidazole-4-carboxamide = 5-formamido-1-(5-phospho-D-ribosyl)imidazole-4-carboxamide + (6S)-5,6,7,8-tetrahydrofolate</text>
        <dbReference type="Rhea" id="RHEA:22192"/>
        <dbReference type="ChEBI" id="CHEBI:57453"/>
        <dbReference type="ChEBI" id="CHEBI:58467"/>
        <dbReference type="ChEBI" id="CHEBI:58475"/>
        <dbReference type="ChEBI" id="CHEBI:195366"/>
        <dbReference type="EC" id="2.1.2.3"/>
    </reaction>
    <physiologicalReaction direction="left-to-right" evidence="5">
        <dbReference type="Rhea" id="RHEA:22193"/>
    </physiologicalReaction>
</comment>
<sequence length="114" mass="11919">MANCAGNLALLSVSDKTGLTEFAQKLSTLGLKLVASGGTAKCIRDAGIEVSDVSEITGAPEMLGGRVKTLHPKVHGGILARLTDSDQDDLNSQNIEMIRLVVAAKSSGEIHQVY</sequence>
<dbReference type="PANTHER" id="PTHR11692">
    <property type="entry name" value="BIFUNCTIONAL PURINE BIOSYNTHESIS PROTEIN PURH"/>
    <property type="match status" value="1"/>
</dbReference>
<reference evidence="7" key="1">
    <citation type="journal article" date="2012" name="Nature">
        <title>The oyster genome reveals stress adaptation and complexity of shell formation.</title>
        <authorList>
            <person name="Zhang G."/>
            <person name="Fang X."/>
            <person name="Guo X."/>
            <person name="Li L."/>
            <person name="Luo R."/>
            <person name="Xu F."/>
            <person name="Yang P."/>
            <person name="Zhang L."/>
            <person name="Wang X."/>
            <person name="Qi H."/>
            <person name="Xiong Z."/>
            <person name="Que H."/>
            <person name="Xie Y."/>
            <person name="Holland P.W."/>
            <person name="Paps J."/>
            <person name="Zhu Y."/>
            <person name="Wu F."/>
            <person name="Chen Y."/>
            <person name="Wang J."/>
            <person name="Peng C."/>
            <person name="Meng J."/>
            <person name="Yang L."/>
            <person name="Liu J."/>
            <person name="Wen B."/>
            <person name="Zhang N."/>
            <person name="Huang Z."/>
            <person name="Zhu Q."/>
            <person name="Feng Y."/>
            <person name="Mount A."/>
            <person name="Hedgecock D."/>
            <person name="Xu Z."/>
            <person name="Liu Y."/>
            <person name="Domazet-Loso T."/>
            <person name="Du Y."/>
            <person name="Sun X."/>
            <person name="Zhang S."/>
            <person name="Liu B."/>
            <person name="Cheng P."/>
            <person name="Jiang X."/>
            <person name="Li J."/>
            <person name="Fan D."/>
            <person name="Wang W."/>
            <person name="Fu W."/>
            <person name="Wang T."/>
            <person name="Wang B."/>
            <person name="Zhang J."/>
            <person name="Peng Z."/>
            <person name="Li Y."/>
            <person name="Li N."/>
            <person name="Wang J."/>
            <person name="Chen M."/>
            <person name="He Y."/>
            <person name="Tan F."/>
            <person name="Song X."/>
            <person name="Zheng Q."/>
            <person name="Huang R."/>
            <person name="Yang H."/>
            <person name="Du X."/>
            <person name="Chen L."/>
            <person name="Yang M."/>
            <person name="Gaffney P.M."/>
            <person name="Wang S."/>
            <person name="Luo L."/>
            <person name="She Z."/>
            <person name="Ming Y."/>
            <person name="Huang W."/>
            <person name="Zhang S."/>
            <person name="Huang B."/>
            <person name="Zhang Y."/>
            <person name="Qu T."/>
            <person name="Ni P."/>
            <person name="Miao G."/>
            <person name="Wang J."/>
            <person name="Wang Q."/>
            <person name="Steinberg C.E."/>
            <person name="Wang H."/>
            <person name="Li N."/>
            <person name="Qian L."/>
            <person name="Zhang G."/>
            <person name="Li Y."/>
            <person name="Yang H."/>
            <person name="Liu X."/>
            <person name="Wang J."/>
            <person name="Yin Y."/>
            <person name="Wang J."/>
        </authorList>
    </citation>
    <scope>NUCLEOTIDE SEQUENCE [LARGE SCALE GENOMIC DNA]</scope>
    <source>
        <strain evidence="7">05x7-T-G4-1.051#20</strain>
    </source>
</reference>
<dbReference type="EMBL" id="JH816357">
    <property type="protein sequence ID" value="EKC19839.1"/>
    <property type="molecule type" value="Genomic_DNA"/>
</dbReference>
<dbReference type="PROSITE" id="PS51855">
    <property type="entry name" value="MGS"/>
    <property type="match status" value="1"/>
</dbReference>
<evidence type="ECO:0000313" key="7">
    <source>
        <dbReference type="EMBL" id="EKC19839.1"/>
    </source>
</evidence>
<dbReference type="InParanoid" id="K1PLW6"/>
<organism evidence="7">
    <name type="scientific">Magallana gigas</name>
    <name type="common">Pacific oyster</name>
    <name type="synonym">Crassostrea gigas</name>
    <dbReference type="NCBI Taxonomy" id="29159"/>
    <lineage>
        <taxon>Eukaryota</taxon>
        <taxon>Metazoa</taxon>
        <taxon>Spiralia</taxon>
        <taxon>Lophotrochozoa</taxon>
        <taxon>Mollusca</taxon>
        <taxon>Bivalvia</taxon>
        <taxon>Autobranchia</taxon>
        <taxon>Pteriomorphia</taxon>
        <taxon>Ostreida</taxon>
        <taxon>Ostreoidea</taxon>
        <taxon>Ostreidae</taxon>
        <taxon>Magallana</taxon>
    </lineage>
</organism>
<dbReference type="SMART" id="SM00851">
    <property type="entry name" value="MGS"/>
    <property type="match status" value="1"/>
</dbReference>
<dbReference type="GO" id="GO:0004643">
    <property type="term" value="F:phosphoribosylaminoimidazolecarboxamide formyltransferase activity"/>
    <property type="evidence" value="ECO:0007669"/>
    <property type="project" value="UniProtKB-EC"/>
</dbReference>
<dbReference type="Pfam" id="PF02142">
    <property type="entry name" value="MGS"/>
    <property type="match status" value="1"/>
</dbReference>
<dbReference type="Gene3D" id="3.40.50.1380">
    <property type="entry name" value="Methylglyoxal synthase-like domain"/>
    <property type="match status" value="1"/>
</dbReference>
<dbReference type="GO" id="GO:0006189">
    <property type="term" value="P:'de novo' IMP biosynthetic process"/>
    <property type="evidence" value="ECO:0007669"/>
    <property type="project" value="TreeGrafter"/>
</dbReference>
<dbReference type="SUPFAM" id="SSF52335">
    <property type="entry name" value="Methylglyoxal synthase-like"/>
    <property type="match status" value="1"/>
</dbReference>
<dbReference type="AlphaFoldDB" id="K1PLW6"/>
<dbReference type="GO" id="GO:0005829">
    <property type="term" value="C:cytosol"/>
    <property type="evidence" value="ECO:0007669"/>
    <property type="project" value="TreeGrafter"/>
</dbReference>
<name>K1PLW6_MAGGI</name>
<dbReference type="PANTHER" id="PTHR11692:SF0">
    <property type="entry name" value="BIFUNCTIONAL PURINE BIOSYNTHESIS PROTEIN ATIC"/>
    <property type="match status" value="1"/>
</dbReference>
<dbReference type="InterPro" id="IPR011607">
    <property type="entry name" value="MGS-like_dom"/>
</dbReference>